<dbReference type="AlphaFoldDB" id="A0A1I6FN47"/>
<dbReference type="Proteomes" id="UP000199534">
    <property type="component" value="Unassembled WGS sequence"/>
</dbReference>
<dbReference type="InterPro" id="IPR003661">
    <property type="entry name" value="HisK_dim/P_dom"/>
</dbReference>
<evidence type="ECO:0000256" key="5">
    <source>
        <dbReference type="ARBA" id="ARBA00022741"/>
    </source>
</evidence>
<keyword evidence="4" id="KW-0808">Transferase</keyword>
<dbReference type="Gene3D" id="1.10.287.130">
    <property type="match status" value="1"/>
</dbReference>
<gene>
    <name evidence="12" type="ORF">SAMN04490243_0193</name>
</gene>
<feature type="transmembrane region" description="Helical" evidence="10">
    <location>
        <begin position="199"/>
        <end position="220"/>
    </location>
</feature>
<evidence type="ECO:0000256" key="7">
    <source>
        <dbReference type="ARBA" id="ARBA00022840"/>
    </source>
</evidence>
<dbReference type="SMART" id="SM00387">
    <property type="entry name" value="HATPase_c"/>
    <property type="match status" value="1"/>
</dbReference>
<evidence type="ECO:0000313" key="12">
    <source>
        <dbReference type="EMBL" id="SFR31372.1"/>
    </source>
</evidence>
<comment type="catalytic activity">
    <reaction evidence="1">
        <text>ATP + protein L-histidine = ADP + protein N-phospho-L-histidine.</text>
        <dbReference type="EC" id="2.7.13.3"/>
    </reaction>
</comment>
<name>A0A1I6FN47_9FLAO</name>
<reference evidence="12 13" key="1">
    <citation type="submission" date="2016-10" db="EMBL/GenBank/DDBJ databases">
        <authorList>
            <person name="de Groot N.N."/>
        </authorList>
    </citation>
    <scope>NUCLEOTIDE SEQUENCE [LARGE SCALE GENOMIC DNA]</scope>
    <source>
        <strain evidence="12 13">DSM 21019</strain>
    </source>
</reference>
<evidence type="ECO:0000256" key="9">
    <source>
        <dbReference type="SAM" id="Coils"/>
    </source>
</evidence>
<keyword evidence="5" id="KW-0547">Nucleotide-binding</keyword>
<dbReference type="EMBL" id="FOYQ01000001">
    <property type="protein sequence ID" value="SFR31372.1"/>
    <property type="molecule type" value="Genomic_DNA"/>
</dbReference>
<keyword evidence="9" id="KW-0175">Coiled coil</keyword>
<dbReference type="GO" id="GO:0000155">
    <property type="term" value="F:phosphorelay sensor kinase activity"/>
    <property type="evidence" value="ECO:0007669"/>
    <property type="project" value="InterPro"/>
</dbReference>
<dbReference type="CDD" id="cd00082">
    <property type="entry name" value="HisKA"/>
    <property type="match status" value="1"/>
</dbReference>
<dbReference type="PROSITE" id="PS50109">
    <property type="entry name" value="HIS_KIN"/>
    <property type="match status" value="1"/>
</dbReference>
<evidence type="ECO:0000256" key="1">
    <source>
        <dbReference type="ARBA" id="ARBA00000085"/>
    </source>
</evidence>
<keyword evidence="13" id="KW-1185">Reference proteome</keyword>
<keyword evidence="3" id="KW-0597">Phosphoprotein</keyword>
<feature type="transmembrane region" description="Helical" evidence="10">
    <location>
        <begin position="167"/>
        <end position="187"/>
    </location>
</feature>
<dbReference type="GO" id="GO:0000156">
    <property type="term" value="F:phosphorelay response regulator activity"/>
    <property type="evidence" value="ECO:0007669"/>
    <property type="project" value="TreeGrafter"/>
</dbReference>
<evidence type="ECO:0000256" key="10">
    <source>
        <dbReference type="SAM" id="Phobius"/>
    </source>
</evidence>
<evidence type="ECO:0000256" key="8">
    <source>
        <dbReference type="ARBA" id="ARBA00023012"/>
    </source>
</evidence>
<dbReference type="InterPro" id="IPR050351">
    <property type="entry name" value="BphY/WalK/GraS-like"/>
</dbReference>
<dbReference type="GO" id="GO:0005524">
    <property type="term" value="F:ATP binding"/>
    <property type="evidence" value="ECO:0007669"/>
    <property type="project" value="UniProtKB-KW"/>
</dbReference>
<dbReference type="SUPFAM" id="SSF55874">
    <property type="entry name" value="ATPase domain of HSP90 chaperone/DNA topoisomerase II/histidine kinase"/>
    <property type="match status" value="1"/>
</dbReference>
<feature type="transmembrane region" description="Helical" evidence="10">
    <location>
        <begin position="39"/>
        <end position="66"/>
    </location>
</feature>
<evidence type="ECO:0000313" key="13">
    <source>
        <dbReference type="Proteomes" id="UP000199534"/>
    </source>
</evidence>
<feature type="transmembrane region" description="Helical" evidence="10">
    <location>
        <begin position="12"/>
        <end position="32"/>
    </location>
</feature>
<dbReference type="Pfam" id="PF07695">
    <property type="entry name" value="7TMR-DISM_7TM"/>
    <property type="match status" value="1"/>
</dbReference>
<dbReference type="InterPro" id="IPR004358">
    <property type="entry name" value="Sig_transdc_His_kin-like_C"/>
</dbReference>
<keyword evidence="8" id="KW-0902">Two-component regulatory system</keyword>
<dbReference type="InterPro" id="IPR011623">
    <property type="entry name" value="7TMR_DISM_rcpt_extracell_dom1"/>
</dbReference>
<dbReference type="GO" id="GO:0007234">
    <property type="term" value="P:osmosensory signaling via phosphorelay pathway"/>
    <property type="evidence" value="ECO:0007669"/>
    <property type="project" value="TreeGrafter"/>
</dbReference>
<dbReference type="InterPro" id="IPR003594">
    <property type="entry name" value="HATPase_dom"/>
</dbReference>
<dbReference type="RefSeq" id="WP_092979955.1">
    <property type="nucleotide sequence ID" value="NZ_FOYQ01000001.1"/>
</dbReference>
<dbReference type="GO" id="GO:0030295">
    <property type="term" value="F:protein kinase activator activity"/>
    <property type="evidence" value="ECO:0007669"/>
    <property type="project" value="TreeGrafter"/>
</dbReference>
<feature type="transmembrane region" description="Helical" evidence="10">
    <location>
        <begin position="72"/>
        <end position="92"/>
    </location>
</feature>
<dbReference type="EC" id="2.7.13.3" evidence="2"/>
<dbReference type="OrthoDB" id="9810447at2"/>
<dbReference type="PANTHER" id="PTHR42878">
    <property type="entry name" value="TWO-COMPONENT HISTIDINE KINASE"/>
    <property type="match status" value="1"/>
</dbReference>
<evidence type="ECO:0000256" key="3">
    <source>
        <dbReference type="ARBA" id="ARBA00022553"/>
    </source>
</evidence>
<keyword evidence="10" id="KW-1133">Transmembrane helix</keyword>
<evidence type="ECO:0000256" key="4">
    <source>
        <dbReference type="ARBA" id="ARBA00022679"/>
    </source>
</evidence>
<protein>
    <recommendedName>
        <fullName evidence="2">histidine kinase</fullName>
        <ecNumber evidence="2">2.7.13.3</ecNumber>
    </recommendedName>
</protein>
<dbReference type="Gene3D" id="3.30.565.10">
    <property type="entry name" value="Histidine kinase-like ATPase, C-terminal domain"/>
    <property type="match status" value="1"/>
</dbReference>
<dbReference type="STRING" id="400055.SAMN04490243_0193"/>
<dbReference type="SUPFAM" id="SSF47384">
    <property type="entry name" value="Homodimeric domain of signal transducing histidine kinase"/>
    <property type="match status" value="1"/>
</dbReference>
<keyword evidence="6 12" id="KW-0418">Kinase</keyword>
<keyword evidence="10" id="KW-0812">Transmembrane</keyword>
<evidence type="ECO:0000256" key="6">
    <source>
        <dbReference type="ARBA" id="ARBA00022777"/>
    </source>
</evidence>
<dbReference type="InterPro" id="IPR036890">
    <property type="entry name" value="HATPase_C_sf"/>
</dbReference>
<organism evidence="12 13">
    <name type="scientific">Robiginitalea myxolifaciens</name>
    <dbReference type="NCBI Taxonomy" id="400055"/>
    <lineage>
        <taxon>Bacteria</taxon>
        <taxon>Pseudomonadati</taxon>
        <taxon>Bacteroidota</taxon>
        <taxon>Flavobacteriia</taxon>
        <taxon>Flavobacteriales</taxon>
        <taxon>Flavobacteriaceae</taxon>
        <taxon>Robiginitalea</taxon>
    </lineage>
</organism>
<feature type="coiled-coil region" evidence="9">
    <location>
        <begin position="237"/>
        <end position="278"/>
    </location>
</feature>
<dbReference type="InterPro" id="IPR005467">
    <property type="entry name" value="His_kinase_dom"/>
</dbReference>
<dbReference type="PRINTS" id="PR00344">
    <property type="entry name" value="BCTRLSENSOR"/>
</dbReference>
<feature type="domain" description="Histidine kinase" evidence="11">
    <location>
        <begin position="278"/>
        <end position="492"/>
    </location>
</feature>
<evidence type="ECO:0000259" key="11">
    <source>
        <dbReference type="PROSITE" id="PS50109"/>
    </source>
</evidence>
<accession>A0A1I6FN47</accession>
<feature type="transmembrane region" description="Helical" evidence="10">
    <location>
        <begin position="135"/>
        <end position="160"/>
    </location>
</feature>
<dbReference type="PANTHER" id="PTHR42878:SF7">
    <property type="entry name" value="SENSOR HISTIDINE KINASE GLRK"/>
    <property type="match status" value="1"/>
</dbReference>
<keyword evidence="10" id="KW-0472">Membrane</keyword>
<sequence>MTELSLKTLSSAIFPAIFGVFGIYHLLSYLVLKHRLLGYYFILIVGLTLHWSLKFVASGTLGFGSVFLADKISLITAMLITFGLLIFTREYLNIEKPSYPKLASLYAVLIGTTLTLPVLHVLNELLTQIAWLNSFLVMTAAITAMIAVLLNLFAGIWLFRAQSLNRYYLYANAPILLAAILYIGTWFLKRQTEFDASHIILITAVLICLQMILFSILVGIKFRTIEDENLALQIATNKRLQSEVDKQTRSLQIANEKLEAQNEELEEVNQLKNKLFSLLTHDVRGPLNNVKAILGLIQEELADGEAKQITEKLGTELSDRISMVNGLLHWSYTQLEGVKLNKTQCNLSEVLTSIQNEFQRIASDKDIEIVIDSSHPELYIDEETLKVILRNLTSNAIKFSASGQQVVLWSRKQADKVEIGVRDFGMGMDPEWFNKLSDAPKPQTKLGTQGEKGTGFGLIIARDFVEMNGGEMICESAPNKGTNFVLRFDAGIRDQN</sequence>
<dbReference type="Pfam" id="PF02518">
    <property type="entry name" value="HATPase_c"/>
    <property type="match status" value="1"/>
</dbReference>
<proteinExistence type="predicted"/>
<keyword evidence="7" id="KW-0067">ATP-binding</keyword>
<evidence type="ECO:0000256" key="2">
    <source>
        <dbReference type="ARBA" id="ARBA00012438"/>
    </source>
</evidence>
<dbReference type="InterPro" id="IPR036097">
    <property type="entry name" value="HisK_dim/P_sf"/>
</dbReference>
<feature type="transmembrane region" description="Helical" evidence="10">
    <location>
        <begin position="104"/>
        <end position="123"/>
    </location>
</feature>